<evidence type="ECO:0000313" key="3">
    <source>
        <dbReference type="EMBL" id="KJZ77192.1"/>
    </source>
</evidence>
<evidence type="ECO:0000259" key="2">
    <source>
        <dbReference type="Pfam" id="PF01593"/>
    </source>
</evidence>
<keyword evidence="1" id="KW-0812">Transmembrane</keyword>
<keyword evidence="1" id="KW-1133">Transmembrane helix</keyword>
<keyword evidence="4" id="KW-1185">Reference proteome</keyword>
<organism evidence="3 4">
    <name type="scientific">Hirsutella minnesotensis 3608</name>
    <dbReference type="NCBI Taxonomy" id="1043627"/>
    <lineage>
        <taxon>Eukaryota</taxon>
        <taxon>Fungi</taxon>
        <taxon>Dikarya</taxon>
        <taxon>Ascomycota</taxon>
        <taxon>Pezizomycotina</taxon>
        <taxon>Sordariomycetes</taxon>
        <taxon>Hypocreomycetidae</taxon>
        <taxon>Hypocreales</taxon>
        <taxon>Ophiocordycipitaceae</taxon>
        <taxon>Hirsutella</taxon>
    </lineage>
</organism>
<dbReference type="SUPFAM" id="SSF51905">
    <property type="entry name" value="FAD/NAD(P)-binding domain"/>
    <property type="match status" value="1"/>
</dbReference>
<dbReference type="PANTHER" id="PTHR42923">
    <property type="entry name" value="PROTOPORPHYRINOGEN OXIDASE"/>
    <property type="match status" value="1"/>
</dbReference>
<gene>
    <name evidence="3" type="ORF">HIM_03513</name>
</gene>
<dbReference type="Proteomes" id="UP000054481">
    <property type="component" value="Unassembled WGS sequence"/>
</dbReference>
<dbReference type="InterPro" id="IPR036188">
    <property type="entry name" value="FAD/NAD-bd_sf"/>
</dbReference>
<dbReference type="InterPro" id="IPR050464">
    <property type="entry name" value="Zeta_carotene_desat/Oxidored"/>
</dbReference>
<reference evidence="3 4" key="1">
    <citation type="journal article" date="2014" name="Genome Biol. Evol.">
        <title>Comparative genomics and transcriptomics analyses reveal divergent lifestyle features of nematode endoparasitic fungus Hirsutella minnesotensis.</title>
        <authorList>
            <person name="Lai Y."/>
            <person name="Liu K."/>
            <person name="Zhang X."/>
            <person name="Zhang X."/>
            <person name="Li K."/>
            <person name="Wang N."/>
            <person name="Shu C."/>
            <person name="Wu Y."/>
            <person name="Wang C."/>
            <person name="Bushley K.E."/>
            <person name="Xiang M."/>
            <person name="Liu X."/>
        </authorList>
    </citation>
    <scope>NUCLEOTIDE SEQUENCE [LARGE SCALE GENOMIC DNA]</scope>
    <source>
        <strain evidence="3 4">3608</strain>
    </source>
</reference>
<name>A0A0F8A2R4_9HYPO</name>
<dbReference type="OrthoDB" id="5977668at2759"/>
<keyword evidence="1" id="KW-0472">Membrane</keyword>
<proteinExistence type="predicted"/>
<dbReference type="PANTHER" id="PTHR42923:SF42">
    <property type="entry name" value="AMINE OXIDASE DOMAIN-CONTAINING PROTEIN"/>
    <property type="match status" value="1"/>
</dbReference>
<protein>
    <recommendedName>
        <fullName evidence="2">Amine oxidase domain-containing protein</fullName>
    </recommendedName>
</protein>
<dbReference type="InterPro" id="IPR002937">
    <property type="entry name" value="Amino_oxidase"/>
</dbReference>
<feature type="domain" description="Amine oxidase" evidence="2">
    <location>
        <begin position="235"/>
        <end position="396"/>
    </location>
</feature>
<accession>A0A0F8A2R4</accession>
<sequence>MAHVHQTRVAIIGTGLAGLTTAHLLNKDAQGRYRVTLFEQADSLSFDSASAAVKDEKTGVVERVDLPMRACAGGYYHNLLGLYDHLGIPLHPVRFLFVFAKALQASSLRYCEAMKAEDAGSAPGTYFVHASNLHQTPPPWPANRGTLLYIIEVLYLVFCQFWFTAACFLVSPKMMVKTASCETSMLMGETLAEYLQRIWLPRRYVTHYLLPLMSSVSTCSHDELMTFPASDVINYKRLSHGQQHYTVCGGVRQVQSKLADGIQDVRLESRVTSVEVDSGGLIVHWQSTSSSTTKHSTRREHFDRVVLAVSPDVAGRIFQPLLSALHRLPTRRVESSVLSAEPGAWSIATGDAASAGCSHHRGTAWPAQVITFRTQFGGACPRTQALHAMPGGVLVSTSPLDSELDSKAALRTATFTRTLRTPESRAILQSIMGSHEREPMSRGPKVSNGAVDWVNGEDNVWLAGAWCWDGMVLLEGCVVSAMRVSRDFGVRIPWEDV</sequence>
<dbReference type="Pfam" id="PF01593">
    <property type="entry name" value="Amino_oxidase"/>
    <property type="match status" value="1"/>
</dbReference>
<dbReference type="Gene3D" id="3.50.50.60">
    <property type="entry name" value="FAD/NAD(P)-binding domain"/>
    <property type="match status" value="2"/>
</dbReference>
<dbReference type="Pfam" id="PF13450">
    <property type="entry name" value="NAD_binding_8"/>
    <property type="match status" value="1"/>
</dbReference>
<dbReference type="EMBL" id="KQ030508">
    <property type="protein sequence ID" value="KJZ77192.1"/>
    <property type="molecule type" value="Genomic_DNA"/>
</dbReference>
<dbReference type="GO" id="GO:0016491">
    <property type="term" value="F:oxidoreductase activity"/>
    <property type="evidence" value="ECO:0007669"/>
    <property type="project" value="InterPro"/>
</dbReference>
<dbReference type="AlphaFoldDB" id="A0A0F8A2R4"/>
<evidence type="ECO:0000313" key="4">
    <source>
        <dbReference type="Proteomes" id="UP000054481"/>
    </source>
</evidence>
<feature type="transmembrane region" description="Helical" evidence="1">
    <location>
        <begin position="147"/>
        <end position="170"/>
    </location>
</feature>
<evidence type="ECO:0000256" key="1">
    <source>
        <dbReference type="SAM" id="Phobius"/>
    </source>
</evidence>